<reference evidence="1 2" key="1">
    <citation type="submission" date="2020-05" db="EMBL/GenBank/DDBJ databases">
        <title>Horizontal transmission and recombination maintain forever young bacterial symbiont genomes.</title>
        <authorList>
            <person name="Russell S.L."/>
            <person name="Pepper-Tunick E."/>
            <person name="Svedberg J."/>
            <person name="Byrne A."/>
            <person name="Ruelas Castillo J."/>
            <person name="Vollmers C."/>
            <person name="Beinart R.A."/>
            <person name="Corbett-Detig R."/>
        </authorList>
    </citation>
    <scope>NUCLEOTIDE SEQUENCE [LARGE SCALE GENOMIC DNA]</scope>
    <source>
        <strain evidence="1">4727-3</strain>
    </source>
</reference>
<dbReference type="EMBL" id="JACCHS010000165">
    <property type="protein sequence ID" value="NYT47503.1"/>
    <property type="molecule type" value="Genomic_DNA"/>
</dbReference>
<evidence type="ECO:0000313" key="1">
    <source>
        <dbReference type="EMBL" id="NYT47503.1"/>
    </source>
</evidence>
<comment type="caution">
    <text evidence="1">The sequence shown here is derived from an EMBL/GenBank/DDBJ whole genome shotgun (WGS) entry which is preliminary data.</text>
</comment>
<proteinExistence type="predicted"/>
<organism evidence="1 2">
    <name type="scientific">Candidatus Methanofishera endochildressiae</name>
    <dbReference type="NCBI Taxonomy" id="2738884"/>
    <lineage>
        <taxon>Bacteria</taxon>
        <taxon>Pseudomonadati</taxon>
        <taxon>Pseudomonadota</taxon>
        <taxon>Gammaproteobacteria</taxon>
        <taxon>Candidatus Methanofishera</taxon>
    </lineage>
</organism>
<sequence length="140" mass="15402">MATIADIVQNNQWRSSDIRASSDVNALFSSGTVSGGGDMAQAAVNALDFDNVQSVIKTGLASYAWSEQNLGDATDNEVTGAEMVLDTVNVKTFYGNQWWTTRNIQKDLMDASRPIQLSCNEFRGSLLRLNKRHMHTPYPA</sequence>
<gene>
    <name evidence="1" type="ORF">H0A75_07950</name>
</gene>
<evidence type="ECO:0000313" key="2">
    <source>
        <dbReference type="Proteomes" id="UP000537890"/>
    </source>
</evidence>
<name>A0A7Z0MPS7_9GAMM</name>
<accession>A0A7Z0MPS7</accession>
<dbReference type="Proteomes" id="UP000537890">
    <property type="component" value="Unassembled WGS sequence"/>
</dbReference>
<protein>
    <submittedName>
        <fullName evidence="1">Uncharacterized protein</fullName>
    </submittedName>
</protein>
<dbReference type="AlphaFoldDB" id="A0A7Z0MPS7"/>